<evidence type="ECO:0000256" key="1">
    <source>
        <dbReference type="ARBA" id="ARBA00023125"/>
    </source>
</evidence>
<organism evidence="2 3">
    <name type="scientific">Candidatus Enterococcus moelleringii</name>
    <dbReference type="NCBI Taxonomy" id="2815325"/>
    <lineage>
        <taxon>Bacteria</taxon>
        <taxon>Bacillati</taxon>
        <taxon>Bacillota</taxon>
        <taxon>Bacilli</taxon>
        <taxon>Lactobacillales</taxon>
        <taxon>Enterococcaceae</taxon>
        <taxon>Enterococcus</taxon>
    </lineage>
</organism>
<proteinExistence type="predicted"/>
<protein>
    <submittedName>
        <fullName evidence="2">Winged helix-turn-helix transcriptional regulator</fullName>
    </submittedName>
</protein>
<sequence>MFWRSITEKQTSLYLGIIALLKKRAYSLEELASEVGINEKTMRRHLKKLGKKYQLDIEVKKQLAVWKNPKEYRICYQQILQDSDQFTVFCKALWQEPFGNNFYIVKQLNRSLVPFNLCLHTREQLITGSTALLVLLQVRYIQEFMEGYTKEKFMNYWQQLKLPPDIQIEAEKWLEIIPDRSALTEFIIKWQLPPRLGCIVYFEYHMIDKDRRRLFYEKHKKQTTEFYITAGRITAILMDSLKLEPQSAEVLRERFFYLFLDLWLGVPAAYFGNKRSHVRNFEELLLACRRIKVEIPSLCNCPVEELASALYSVLKRVYPFSVAKPTFSLGLKIDGSYEEVNQLCYQLNQTIKLSHPVAFFPAMDENQTNFDLMIVEGTPPIVEPEKRTIYIEDFAFEDLIDLAAYYFIS</sequence>
<name>A0ABS3L636_9ENTE</name>
<dbReference type="Proteomes" id="UP000664601">
    <property type="component" value="Unassembled WGS sequence"/>
</dbReference>
<dbReference type="EMBL" id="JAFREM010000004">
    <property type="protein sequence ID" value="MBO1305082.1"/>
    <property type="molecule type" value="Genomic_DNA"/>
</dbReference>
<evidence type="ECO:0000313" key="3">
    <source>
        <dbReference type="Proteomes" id="UP000664601"/>
    </source>
</evidence>
<dbReference type="InterPro" id="IPR011991">
    <property type="entry name" value="ArsR-like_HTH"/>
</dbReference>
<dbReference type="SUPFAM" id="SSF46785">
    <property type="entry name" value="Winged helix' DNA-binding domain"/>
    <property type="match status" value="1"/>
</dbReference>
<reference evidence="2 3" key="1">
    <citation type="submission" date="2021-03" db="EMBL/GenBank/DDBJ databases">
        <title>Enterococcal diversity collection.</title>
        <authorList>
            <person name="Gilmore M.S."/>
            <person name="Schwartzman J."/>
            <person name="Van Tyne D."/>
            <person name="Martin M."/>
            <person name="Earl A.M."/>
            <person name="Manson A.L."/>
            <person name="Straub T."/>
            <person name="Salamzade R."/>
            <person name="Saavedra J."/>
            <person name="Lebreton F."/>
            <person name="Prichula J."/>
            <person name="Schaufler K."/>
            <person name="Gaca A."/>
            <person name="Sgardioli B."/>
            <person name="Wagenaar J."/>
            <person name="Strong T."/>
        </authorList>
    </citation>
    <scope>NUCLEOTIDE SEQUENCE [LARGE SCALE GENOMIC DNA]</scope>
    <source>
        <strain evidence="2 3">669A</strain>
    </source>
</reference>
<gene>
    <name evidence="2" type="ORF">JZO70_02840</name>
</gene>
<evidence type="ECO:0000313" key="2">
    <source>
        <dbReference type="EMBL" id="MBO1305082.1"/>
    </source>
</evidence>
<keyword evidence="1" id="KW-0238">DNA-binding</keyword>
<comment type="caution">
    <text evidence="2">The sequence shown here is derived from an EMBL/GenBank/DDBJ whole genome shotgun (WGS) entry which is preliminary data.</text>
</comment>
<dbReference type="RefSeq" id="WP_207672026.1">
    <property type="nucleotide sequence ID" value="NZ_JAFREM010000004.1"/>
</dbReference>
<dbReference type="CDD" id="cd00090">
    <property type="entry name" value="HTH_ARSR"/>
    <property type="match status" value="1"/>
</dbReference>
<keyword evidence="3" id="KW-1185">Reference proteome</keyword>
<dbReference type="InterPro" id="IPR036390">
    <property type="entry name" value="WH_DNA-bd_sf"/>
</dbReference>
<accession>A0ABS3L636</accession>